<organism evidence="2">
    <name type="scientific">Tanacetum cinerariifolium</name>
    <name type="common">Dalmatian daisy</name>
    <name type="synonym">Chrysanthemum cinerariifolium</name>
    <dbReference type="NCBI Taxonomy" id="118510"/>
    <lineage>
        <taxon>Eukaryota</taxon>
        <taxon>Viridiplantae</taxon>
        <taxon>Streptophyta</taxon>
        <taxon>Embryophyta</taxon>
        <taxon>Tracheophyta</taxon>
        <taxon>Spermatophyta</taxon>
        <taxon>Magnoliopsida</taxon>
        <taxon>eudicotyledons</taxon>
        <taxon>Gunneridae</taxon>
        <taxon>Pentapetalae</taxon>
        <taxon>asterids</taxon>
        <taxon>campanulids</taxon>
        <taxon>Asterales</taxon>
        <taxon>Asteraceae</taxon>
        <taxon>Asteroideae</taxon>
        <taxon>Anthemideae</taxon>
        <taxon>Anthemidinae</taxon>
        <taxon>Tanacetum</taxon>
    </lineage>
</organism>
<feature type="region of interest" description="Disordered" evidence="1">
    <location>
        <begin position="57"/>
        <end position="98"/>
    </location>
</feature>
<evidence type="ECO:0000256" key="1">
    <source>
        <dbReference type="SAM" id="MobiDB-lite"/>
    </source>
</evidence>
<evidence type="ECO:0000313" key="2">
    <source>
        <dbReference type="EMBL" id="GFD54257.1"/>
    </source>
</evidence>
<reference evidence="2" key="1">
    <citation type="journal article" date="2019" name="Sci. Rep.">
        <title>Draft genome of Tanacetum cinerariifolium, the natural source of mosquito coil.</title>
        <authorList>
            <person name="Yamashiro T."/>
            <person name="Shiraishi A."/>
            <person name="Satake H."/>
            <person name="Nakayama K."/>
        </authorList>
    </citation>
    <scope>NUCLEOTIDE SEQUENCE</scope>
</reference>
<dbReference type="EMBL" id="BKCJ011803846">
    <property type="protein sequence ID" value="GFD54257.1"/>
    <property type="molecule type" value="Genomic_DNA"/>
</dbReference>
<proteinExistence type="predicted"/>
<feature type="compositionally biased region" description="Polar residues" evidence="1">
    <location>
        <begin position="57"/>
        <end position="69"/>
    </location>
</feature>
<accession>A0A699X3E2</accession>
<keyword evidence="2" id="KW-0238">DNA-binding</keyword>
<protein>
    <submittedName>
        <fullName evidence="2">DNA-binding domain-containing protein</fullName>
    </submittedName>
</protein>
<comment type="caution">
    <text evidence="2">The sequence shown here is derived from an EMBL/GenBank/DDBJ whole genome shotgun (WGS) entry which is preliminary data.</text>
</comment>
<feature type="non-terminal residue" evidence="2">
    <location>
        <position position="98"/>
    </location>
</feature>
<name>A0A699X3E2_TANCI</name>
<sequence>NDEIVHDLNIVSQSKQEEAQANIERNILLEEACRNEVYRTDQTPDGAVSQSELFDYHNQTPDGAVSQSELFGDEDSISINDSDREPETSSEIPVNCLG</sequence>
<feature type="non-terminal residue" evidence="2">
    <location>
        <position position="1"/>
    </location>
</feature>
<gene>
    <name evidence="2" type="ORF">Tci_926226</name>
</gene>
<dbReference type="GO" id="GO:0003677">
    <property type="term" value="F:DNA binding"/>
    <property type="evidence" value="ECO:0007669"/>
    <property type="project" value="UniProtKB-KW"/>
</dbReference>
<dbReference type="AlphaFoldDB" id="A0A699X3E2"/>